<dbReference type="AlphaFoldDB" id="K1XZU2"/>
<dbReference type="KEGG" id="mbe:MBM_03362"/>
<gene>
    <name evidence="1" type="ORF">MBM_03362</name>
</gene>
<dbReference type="OrthoDB" id="10373136at2759"/>
<accession>K1XZU2</accession>
<sequence>MKEQPQHRFLSLCFDATATKVRLGYAFSAHESRIRRQFWTVGLETTCGLFISDEVGSFHCRLIGPQLDYHSSPKTFHPTHLFLYSKFHGSQPRLFTKLRNQQASTQLSKSHQFTSPNAKPQPIDCDRFHLKVKEIRCTKVVTSSFFHEPSSRASKRQFKTPCTPNPAVRAPNSRPVAIISSKLVKTAGSRTGMCRVAQSVDLKPSPLASRFAPPQKGQHEEHVEALESNEIYLKRERALTLILTLPLPQLCNCPQKQKERREKGREEERARV</sequence>
<evidence type="ECO:0000313" key="2">
    <source>
        <dbReference type="Proteomes" id="UP000006753"/>
    </source>
</evidence>
<organism evidence="1 2">
    <name type="scientific">Marssonina brunnea f. sp. multigermtubi (strain MB_m1)</name>
    <name type="common">Marssonina leaf spot fungus</name>
    <dbReference type="NCBI Taxonomy" id="1072389"/>
    <lineage>
        <taxon>Eukaryota</taxon>
        <taxon>Fungi</taxon>
        <taxon>Dikarya</taxon>
        <taxon>Ascomycota</taxon>
        <taxon>Pezizomycotina</taxon>
        <taxon>Leotiomycetes</taxon>
        <taxon>Helotiales</taxon>
        <taxon>Drepanopezizaceae</taxon>
        <taxon>Drepanopeziza</taxon>
    </lineage>
</organism>
<name>K1XZU2_MARBU</name>
<dbReference type="HOGENOM" id="CLU_1023355_0_0_1"/>
<reference evidence="1 2" key="1">
    <citation type="journal article" date="2012" name="BMC Genomics">
        <title>Sequencing the genome of Marssonina brunnea reveals fungus-poplar co-evolution.</title>
        <authorList>
            <person name="Zhu S."/>
            <person name="Cao Y.-Z."/>
            <person name="Jiang C."/>
            <person name="Tan B.-Y."/>
            <person name="Wang Z."/>
            <person name="Feng S."/>
            <person name="Zhang L."/>
            <person name="Su X.-H."/>
            <person name="Brejova B."/>
            <person name="Vinar T."/>
            <person name="Xu M."/>
            <person name="Wang M.-X."/>
            <person name="Zhang S.-G."/>
            <person name="Huang M.-R."/>
            <person name="Wu R."/>
            <person name="Zhou Y."/>
        </authorList>
    </citation>
    <scope>NUCLEOTIDE SEQUENCE [LARGE SCALE GENOMIC DNA]</scope>
    <source>
        <strain evidence="1 2">MB_m1</strain>
    </source>
</reference>
<keyword evidence="2" id="KW-1185">Reference proteome</keyword>
<dbReference type="EMBL" id="JH921433">
    <property type="protein sequence ID" value="EKD18369.1"/>
    <property type="molecule type" value="Genomic_DNA"/>
</dbReference>
<dbReference type="Proteomes" id="UP000006753">
    <property type="component" value="Unassembled WGS sequence"/>
</dbReference>
<protein>
    <submittedName>
        <fullName evidence="1">Uncharacterized protein</fullName>
    </submittedName>
</protein>
<dbReference type="InParanoid" id="K1XZU2"/>
<proteinExistence type="predicted"/>
<evidence type="ECO:0000313" key="1">
    <source>
        <dbReference type="EMBL" id="EKD18369.1"/>
    </source>
</evidence>